<organism evidence="4 5">
    <name type="scientific">Streptomyces monticola</name>
    <dbReference type="NCBI Taxonomy" id="2666263"/>
    <lineage>
        <taxon>Bacteria</taxon>
        <taxon>Bacillati</taxon>
        <taxon>Actinomycetota</taxon>
        <taxon>Actinomycetes</taxon>
        <taxon>Kitasatosporales</taxon>
        <taxon>Streptomycetaceae</taxon>
        <taxon>Streptomyces</taxon>
    </lineage>
</organism>
<feature type="compositionally biased region" description="Basic and acidic residues" evidence="1">
    <location>
        <begin position="141"/>
        <end position="156"/>
    </location>
</feature>
<evidence type="ECO:0000313" key="4">
    <source>
        <dbReference type="EMBL" id="MFC7310661.1"/>
    </source>
</evidence>
<keyword evidence="5" id="KW-1185">Reference proteome</keyword>
<feature type="region of interest" description="Disordered" evidence="1">
    <location>
        <begin position="139"/>
        <end position="186"/>
    </location>
</feature>
<dbReference type="EMBL" id="JBHTCF010000039">
    <property type="protein sequence ID" value="MFC7310661.1"/>
    <property type="molecule type" value="Genomic_DNA"/>
</dbReference>
<name>A0ABW2JX38_9ACTN</name>
<accession>A0ABW2JX38</accession>
<feature type="region of interest" description="Disordered" evidence="1">
    <location>
        <begin position="1"/>
        <end position="117"/>
    </location>
</feature>
<evidence type="ECO:0000259" key="3">
    <source>
        <dbReference type="Pfam" id="PF26056"/>
    </source>
</evidence>
<dbReference type="RefSeq" id="WP_381841602.1">
    <property type="nucleotide sequence ID" value="NZ_JBHTCF010000039.1"/>
</dbReference>
<protein>
    <recommendedName>
        <fullName evidence="3">DUF8017 domain-containing protein</fullName>
    </recommendedName>
</protein>
<gene>
    <name evidence="4" type="ORF">ACFQVC_41420</name>
</gene>
<comment type="caution">
    <text evidence="4">The sequence shown here is derived from an EMBL/GenBank/DDBJ whole genome shotgun (WGS) entry which is preliminary data.</text>
</comment>
<dbReference type="Pfam" id="PF26056">
    <property type="entry name" value="DUF8017"/>
    <property type="match status" value="1"/>
</dbReference>
<proteinExistence type="predicted"/>
<dbReference type="InterPro" id="IPR058330">
    <property type="entry name" value="DUF8017"/>
</dbReference>
<dbReference type="Proteomes" id="UP001596523">
    <property type="component" value="Unassembled WGS sequence"/>
</dbReference>
<evidence type="ECO:0000256" key="1">
    <source>
        <dbReference type="SAM" id="MobiDB-lite"/>
    </source>
</evidence>
<keyword evidence="2" id="KW-0812">Transmembrane</keyword>
<feature type="compositionally biased region" description="Low complexity" evidence="1">
    <location>
        <begin position="157"/>
        <end position="170"/>
    </location>
</feature>
<feature type="domain" description="DUF8017" evidence="3">
    <location>
        <begin position="186"/>
        <end position="378"/>
    </location>
</feature>
<feature type="compositionally biased region" description="Low complexity" evidence="1">
    <location>
        <begin position="1"/>
        <end position="39"/>
    </location>
</feature>
<keyword evidence="2" id="KW-1133">Transmembrane helix</keyword>
<reference evidence="5" key="1">
    <citation type="journal article" date="2019" name="Int. J. Syst. Evol. Microbiol.">
        <title>The Global Catalogue of Microorganisms (GCM) 10K type strain sequencing project: providing services to taxonomists for standard genome sequencing and annotation.</title>
        <authorList>
            <consortium name="The Broad Institute Genomics Platform"/>
            <consortium name="The Broad Institute Genome Sequencing Center for Infectious Disease"/>
            <person name="Wu L."/>
            <person name="Ma J."/>
        </authorList>
    </citation>
    <scope>NUCLEOTIDE SEQUENCE [LARGE SCALE GENOMIC DNA]</scope>
    <source>
        <strain evidence="5">SYNS20</strain>
    </source>
</reference>
<evidence type="ECO:0000256" key="2">
    <source>
        <dbReference type="SAM" id="Phobius"/>
    </source>
</evidence>
<keyword evidence="2" id="KW-0472">Membrane</keyword>
<feature type="transmembrane region" description="Helical" evidence="2">
    <location>
        <begin position="118"/>
        <end position="139"/>
    </location>
</feature>
<evidence type="ECO:0000313" key="5">
    <source>
        <dbReference type="Proteomes" id="UP001596523"/>
    </source>
</evidence>
<sequence length="384" mass="40823">MWPGQQPPGGEQNPQDPNQQPYQQPGYQQPNPYQQQPGYPQQPGPPPQGAPQGPPPQGAPQQQPGPPNTPAPYPPGPPTPGPPTPGPYQQQGAPQWNTPAQPLGAPEPPRDNRKKTTITALVAAGAVVVAAGVTGFLVLGGDKDKQDESKGADKKPSSSAPQSPSEESSPTQEGRGNGRGNGTTIKPVIPGWKVVVNPKRGTAFDVPADWLIKEPSMMTSYVDEKTEKPVTSMTGVAEYKPEWCQYDDDQDGEKSDWKLAGAGTKGANGARNSGEAAQNVVGWWIYGPYTQPNQKNIGLSKPKAYTSKSGLKGSIAYAESQGVPKSKNPCATEGKALSFAFKNKANDYVVWSLYGPRDVKGELDKETIDKILSSVRLAGMPEQS</sequence>
<feature type="compositionally biased region" description="Pro residues" evidence="1">
    <location>
        <begin position="40"/>
        <end position="86"/>
    </location>
</feature>